<evidence type="ECO:0000313" key="3">
    <source>
        <dbReference type="EMBL" id="CAB4186705.1"/>
    </source>
</evidence>
<dbReference type="EMBL" id="LR797502">
    <property type="protein sequence ID" value="CAB4220935.1"/>
    <property type="molecule type" value="Genomic_DNA"/>
</dbReference>
<gene>
    <name evidence="3" type="ORF">UFOVP1146_51</name>
    <name evidence="4" type="ORF">UFOVP1638_94</name>
    <name evidence="1" type="ORF">UFOVP812_384</name>
    <name evidence="2" type="ORF">UFOVP818_181</name>
</gene>
<dbReference type="EMBL" id="LR796758">
    <property type="protein sequence ID" value="CAB4164115.1"/>
    <property type="molecule type" value="Genomic_DNA"/>
</dbReference>
<proteinExistence type="predicted"/>
<organism evidence="2">
    <name type="scientific">uncultured Caudovirales phage</name>
    <dbReference type="NCBI Taxonomy" id="2100421"/>
    <lineage>
        <taxon>Viruses</taxon>
        <taxon>Duplodnaviria</taxon>
        <taxon>Heunggongvirae</taxon>
        <taxon>Uroviricota</taxon>
        <taxon>Caudoviricetes</taxon>
        <taxon>Peduoviridae</taxon>
        <taxon>Maltschvirus</taxon>
        <taxon>Maltschvirus maltsch</taxon>
    </lineage>
</organism>
<reference evidence="2" key="1">
    <citation type="submission" date="2020-04" db="EMBL/GenBank/DDBJ databases">
        <authorList>
            <person name="Chiriac C."/>
            <person name="Salcher M."/>
            <person name="Ghai R."/>
            <person name="Kavagutti S V."/>
        </authorList>
    </citation>
    <scope>NUCLEOTIDE SEQUENCE</scope>
</reference>
<evidence type="ECO:0000313" key="2">
    <source>
        <dbReference type="EMBL" id="CAB4165645.1"/>
    </source>
</evidence>
<protein>
    <recommendedName>
        <fullName evidence="5">Capsule polysaccharide biosynthesis protein</fullName>
    </recommendedName>
</protein>
<evidence type="ECO:0000313" key="4">
    <source>
        <dbReference type="EMBL" id="CAB4220935.1"/>
    </source>
</evidence>
<name>A0A6J5P971_9CAUD</name>
<sequence>MPDVIVYLSSILKQTPSRKLEVLLAFANGARHVGATVHIETKYVYTPSKLAVMLGWPSPEQRAPNIKLRAEIVAKQQQQHNYTMCIDGSCFKFLDQTSQYLRYSINSPYYDTGEYANKNADATKWNQLSQAIGANVRDWKTTGDYILLLLQRDGGFGMKGLDPVSWTQEKIKAIRQYTNQPIVLRPHPGKISDIKHLAAPGITISDSATRSLQADLQHARSAFVFNSSSGVAALLYGVPLWIDDPSSVCRAASQTDISTLLNPVYPDRTQWLHDLAACHWTDEESRQGLIYKKFLPYLLN</sequence>
<dbReference type="EMBL" id="LR796776">
    <property type="protein sequence ID" value="CAB4165645.1"/>
    <property type="molecule type" value="Genomic_DNA"/>
</dbReference>
<evidence type="ECO:0000313" key="1">
    <source>
        <dbReference type="EMBL" id="CAB4164115.1"/>
    </source>
</evidence>
<accession>A0A6J5P971</accession>
<dbReference type="EMBL" id="LR797099">
    <property type="protein sequence ID" value="CAB4186705.1"/>
    <property type="molecule type" value="Genomic_DNA"/>
</dbReference>
<evidence type="ECO:0008006" key="5">
    <source>
        <dbReference type="Google" id="ProtNLM"/>
    </source>
</evidence>